<evidence type="ECO:0000256" key="1">
    <source>
        <dbReference type="ARBA" id="ARBA00001962"/>
    </source>
</evidence>
<dbReference type="EC" id="1.14.15.7" evidence="5"/>
<dbReference type="Gene3D" id="3.90.380.10">
    <property type="entry name" value="Naphthalene 1,2-dioxygenase Alpha Subunit, Chain A, domain 1"/>
    <property type="match status" value="2"/>
</dbReference>
<evidence type="ECO:0000256" key="13">
    <source>
        <dbReference type="ARBA" id="ARBA00049097"/>
    </source>
</evidence>
<dbReference type="CDD" id="cd03469">
    <property type="entry name" value="Rieske_RO_Alpha_N"/>
    <property type="match status" value="1"/>
</dbReference>
<dbReference type="Pfam" id="PF00355">
    <property type="entry name" value="Rieske"/>
    <property type="match status" value="1"/>
</dbReference>
<comment type="function">
    <text evidence="2">Catalyzes the first step of the osmoprotectant glycine betaine synthesis.</text>
</comment>
<keyword evidence="7" id="KW-0001">2Fe-2S</keyword>
<comment type="cofactor">
    <cofactor evidence="1">
        <name>Fe cation</name>
        <dbReference type="ChEBI" id="CHEBI:24875"/>
    </cofactor>
</comment>
<gene>
    <name evidence="16" type="ORF">WHR41_08363</name>
</gene>
<feature type="compositionally biased region" description="Polar residues" evidence="14">
    <location>
        <begin position="1"/>
        <end position="17"/>
    </location>
</feature>
<evidence type="ECO:0000256" key="7">
    <source>
        <dbReference type="ARBA" id="ARBA00022714"/>
    </source>
</evidence>
<dbReference type="InterPro" id="IPR001663">
    <property type="entry name" value="Rng_hydr_dOase-A"/>
</dbReference>
<keyword evidence="8" id="KW-0479">Metal-binding</keyword>
<evidence type="ECO:0000313" key="17">
    <source>
        <dbReference type="Proteomes" id="UP000803884"/>
    </source>
</evidence>
<feature type="region of interest" description="Disordered" evidence="14">
    <location>
        <begin position="1"/>
        <end position="23"/>
    </location>
</feature>
<keyword evidence="10" id="KW-0408">Iron</keyword>
<evidence type="ECO:0000256" key="5">
    <source>
        <dbReference type="ARBA" id="ARBA00012763"/>
    </source>
</evidence>
<dbReference type="PRINTS" id="PR00090">
    <property type="entry name" value="RNGDIOXGNASE"/>
</dbReference>
<keyword evidence="12" id="KW-0520">NAD</keyword>
<dbReference type="SUPFAM" id="SSF50022">
    <property type="entry name" value="ISP domain"/>
    <property type="match status" value="1"/>
</dbReference>
<accession>A0AB34KHI1</accession>
<organism evidence="16 17">
    <name type="scientific">Cladosporium halotolerans</name>
    <dbReference type="NCBI Taxonomy" id="1052096"/>
    <lineage>
        <taxon>Eukaryota</taxon>
        <taxon>Fungi</taxon>
        <taxon>Dikarya</taxon>
        <taxon>Ascomycota</taxon>
        <taxon>Pezizomycotina</taxon>
        <taxon>Dothideomycetes</taxon>
        <taxon>Dothideomycetidae</taxon>
        <taxon>Cladosporiales</taxon>
        <taxon>Cladosporiaceae</taxon>
        <taxon>Cladosporium</taxon>
    </lineage>
</organism>
<feature type="domain" description="Rieske" evidence="15">
    <location>
        <begin position="53"/>
        <end position="140"/>
    </location>
</feature>
<reference evidence="16 17" key="1">
    <citation type="journal article" date="2020" name="Microbiol. Resour. Announc.">
        <title>Draft Genome Sequence of a Cladosporium Species Isolated from the Mesophotic Ascidian Didemnum maculosum.</title>
        <authorList>
            <person name="Gioti A."/>
            <person name="Siaperas R."/>
            <person name="Nikolaivits E."/>
            <person name="Le Goff G."/>
            <person name="Ouazzani J."/>
            <person name="Kotoulas G."/>
            <person name="Topakas E."/>
        </authorList>
    </citation>
    <scope>NUCLEOTIDE SEQUENCE [LARGE SCALE GENOMIC DNA]</scope>
    <source>
        <strain evidence="16 17">TM138-S3</strain>
    </source>
</reference>
<dbReference type="InterPro" id="IPR036922">
    <property type="entry name" value="Rieske_2Fe-2S_sf"/>
</dbReference>
<dbReference type="PROSITE" id="PS00570">
    <property type="entry name" value="RING_HYDROXYL_ALPHA"/>
    <property type="match status" value="1"/>
</dbReference>
<keyword evidence="11" id="KW-0411">Iron-sulfur</keyword>
<evidence type="ECO:0000256" key="14">
    <source>
        <dbReference type="SAM" id="MobiDB-lite"/>
    </source>
</evidence>
<dbReference type="EMBL" id="JAAQHG020000044">
    <property type="protein sequence ID" value="KAL1582775.1"/>
    <property type="molecule type" value="Genomic_DNA"/>
</dbReference>
<evidence type="ECO:0000256" key="2">
    <source>
        <dbReference type="ARBA" id="ARBA00002149"/>
    </source>
</evidence>
<dbReference type="PANTHER" id="PTHR43756">
    <property type="entry name" value="CHOLINE MONOOXYGENASE, CHLOROPLASTIC"/>
    <property type="match status" value="1"/>
</dbReference>
<dbReference type="RefSeq" id="XP_069225882.1">
    <property type="nucleotide sequence ID" value="XM_069376967.1"/>
</dbReference>
<evidence type="ECO:0000256" key="10">
    <source>
        <dbReference type="ARBA" id="ARBA00023004"/>
    </source>
</evidence>
<comment type="similarity">
    <text evidence="4">Belongs to the choline monooxygenase family.</text>
</comment>
<keyword evidence="9" id="KW-0560">Oxidoreductase</keyword>
<dbReference type="GO" id="GO:0051537">
    <property type="term" value="F:2 iron, 2 sulfur cluster binding"/>
    <property type="evidence" value="ECO:0007669"/>
    <property type="project" value="UniProtKB-KW"/>
</dbReference>
<comment type="catalytic activity">
    <reaction evidence="13">
        <text>choline + 2 reduced [2Fe-2S]-[ferredoxin] + O2 + 2 H(+) = betaine aldehyde hydrate + 2 oxidized [2Fe-2S]-[ferredoxin] + H2O</text>
        <dbReference type="Rhea" id="RHEA:17769"/>
        <dbReference type="Rhea" id="RHEA-COMP:10000"/>
        <dbReference type="Rhea" id="RHEA-COMP:10001"/>
        <dbReference type="ChEBI" id="CHEBI:15354"/>
        <dbReference type="ChEBI" id="CHEBI:15377"/>
        <dbReference type="ChEBI" id="CHEBI:15378"/>
        <dbReference type="ChEBI" id="CHEBI:15379"/>
        <dbReference type="ChEBI" id="CHEBI:15870"/>
        <dbReference type="ChEBI" id="CHEBI:33737"/>
        <dbReference type="ChEBI" id="CHEBI:33738"/>
        <dbReference type="EC" id="1.14.15.7"/>
    </reaction>
</comment>
<proteinExistence type="inferred from homology"/>
<comment type="caution">
    <text evidence="16">The sequence shown here is derived from an EMBL/GenBank/DDBJ whole genome shotgun (WGS) entry which is preliminary data.</text>
</comment>
<dbReference type="InterPro" id="IPR015879">
    <property type="entry name" value="Ring_hydroxy_dOase_asu_C_dom"/>
</dbReference>
<dbReference type="Pfam" id="PF00848">
    <property type="entry name" value="Ring_hydroxyl_A"/>
    <property type="match status" value="1"/>
</dbReference>
<name>A0AB34KHI1_9PEZI</name>
<sequence>MFSFLSSGGTAAQSKTPTDSEKKSTVRALPAAWYTTKEMYEFERRAIFSRQWLFLTHRSRIQQPGDFLRYNMAGHDFIIIMDRSKKINAFHNVCRHRAYTVVEKDQGRANILSCRYHGWSYGLNGKLAKAPDYDSLREFEKEKNSLFPIHLHIDSKGFIWVNLDAGETPEIPWAEAFAGVDEQARFDKFDFDQYTLDHTYELDANYNWKIASDNFNECYHCKTTHPDVPTFLTIDSHDVELKKGHMEHDQAPTEEQKAKGYDVNSTYYFPNVSMSVSPHFMMIQKFLPTSATTTKVHYEVYRSTSPASSEADFRTIADTYARVMQEDKALCDRAQANLNAGVFVNGELHPRWEKGPLHFQSQVRAVITEHFRRERALGREIWPARQRVPRDGVSEADMEICEGLGCGVVEKGGLGVREGILSW</sequence>
<dbReference type="Gene3D" id="2.102.10.10">
    <property type="entry name" value="Rieske [2Fe-2S] iron-sulphur domain"/>
    <property type="match status" value="1"/>
</dbReference>
<dbReference type="PROSITE" id="PS51296">
    <property type="entry name" value="RIESKE"/>
    <property type="match status" value="1"/>
</dbReference>
<dbReference type="InterPro" id="IPR017941">
    <property type="entry name" value="Rieske_2Fe-2S"/>
</dbReference>
<evidence type="ECO:0000256" key="9">
    <source>
        <dbReference type="ARBA" id="ARBA00023002"/>
    </source>
</evidence>
<dbReference type="PANTHER" id="PTHR43756:SF5">
    <property type="entry name" value="CHOLINE MONOOXYGENASE, CHLOROPLASTIC"/>
    <property type="match status" value="1"/>
</dbReference>
<dbReference type="InterPro" id="IPR015881">
    <property type="entry name" value="ARHD_Rieske_2Fe_2S"/>
</dbReference>
<evidence type="ECO:0000256" key="3">
    <source>
        <dbReference type="ARBA" id="ARBA00004866"/>
    </source>
</evidence>
<dbReference type="CDD" id="cd00680">
    <property type="entry name" value="RHO_alpha_C"/>
    <property type="match status" value="1"/>
</dbReference>
<dbReference type="AlphaFoldDB" id="A0AB34KHI1"/>
<evidence type="ECO:0000256" key="4">
    <source>
        <dbReference type="ARBA" id="ARBA00010848"/>
    </source>
</evidence>
<dbReference type="GO" id="GO:0019133">
    <property type="term" value="F:choline monooxygenase activity"/>
    <property type="evidence" value="ECO:0007669"/>
    <property type="project" value="UniProtKB-EC"/>
</dbReference>
<keyword evidence="17" id="KW-1185">Reference proteome</keyword>
<dbReference type="GeneID" id="96009805"/>
<evidence type="ECO:0000256" key="12">
    <source>
        <dbReference type="ARBA" id="ARBA00023027"/>
    </source>
</evidence>
<evidence type="ECO:0000256" key="8">
    <source>
        <dbReference type="ARBA" id="ARBA00022723"/>
    </source>
</evidence>
<evidence type="ECO:0000256" key="11">
    <source>
        <dbReference type="ARBA" id="ARBA00023014"/>
    </source>
</evidence>
<evidence type="ECO:0000259" key="15">
    <source>
        <dbReference type="PROSITE" id="PS51296"/>
    </source>
</evidence>
<protein>
    <recommendedName>
        <fullName evidence="6">Choline monooxygenase, chloroplastic</fullName>
        <ecNumber evidence="5">1.14.15.7</ecNumber>
    </recommendedName>
</protein>
<dbReference type="Proteomes" id="UP000803884">
    <property type="component" value="Unassembled WGS sequence"/>
</dbReference>
<dbReference type="SUPFAM" id="SSF55961">
    <property type="entry name" value="Bet v1-like"/>
    <property type="match status" value="1"/>
</dbReference>
<comment type="pathway">
    <text evidence="3">Amine and polyamine biosynthesis; betaine biosynthesis via choline pathway; betaine aldehyde from choline (monooxygenase route): step 1/1.</text>
</comment>
<evidence type="ECO:0000313" key="16">
    <source>
        <dbReference type="EMBL" id="KAL1582775.1"/>
    </source>
</evidence>
<dbReference type="GO" id="GO:0005506">
    <property type="term" value="F:iron ion binding"/>
    <property type="evidence" value="ECO:0007669"/>
    <property type="project" value="InterPro"/>
</dbReference>
<evidence type="ECO:0000256" key="6">
    <source>
        <dbReference type="ARBA" id="ARBA00014931"/>
    </source>
</evidence>